<sequence>METMIKIAKANVKQAQARAKHYVNKTRREVTFQEGDQVLLKVLEDSTTLSTCKYPKFSPRYCGPLTILKRIGSSAYQLALPESAKVHPVFHVSRLKRVLREGDNIVSKQTLIDFEEPNSFPHEPEEILNIRNRKTRHVVFREVLVKWKDGSQEEATWESVSKLHKRYPDFILEDIAFEDESSF</sequence>
<name>A0ACC2CG71_DIPCM</name>
<proteinExistence type="predicted"/>
<dbReference type="Proteomes" id="UP001162992">
    <property type="component" value="Chromosome 10"/>
</dbReference>
<keyword evidence="2" id="KW-1185">Reference proteome</keyword>
<protein>
    <submittedName>
        <fullName evidence="1">Uncharacterized protein</fullName>
    </submittedName>
</protein>
<evidence type="ECO:0000313" key="2">
    <source>
        <dbReference type="Proteomes" id="UP001162992"/>
    </source>
</evidence>
<reference evidence="2" key="1">
    <citation type="journal article" date="2024" name="Proc. Natl. Acad. Sci. U.S.A.">
        <title>Extraordinary preservation of gene collinearity over three hundred million years revealed in homosporous lycophytes.</title>
        <authorList>
            <person name="Li C."/>
            <person name="Wickell D."/>
            <person name="Kuo L.Y."/>
            <person name="Chen X."/>
            <person name="Nie B."/>
            <person name="Liao X."/>
            <person name="Peng D."/>
            <person name="Ji J."/>
            <person name="Jenkins J."/>
            <person name="Williams M."/>
            <person name="Shu S."/>
            <person name="Plott C."/>
            <person name="Barry K."/>
            <person name="Rajasekar S."/>
            <person name="Grimwood J."/>
            <person name="Han X."/>
            <person name="Sun S."/>
            <person name="Hou Z."/>
            <person name="He W."/>
            <person name="Dai G."/>
            <person name="Sun C."/>
            <person name="Schmutz J."/>
            <person name="Leebens-Mack J.H."/>
            <person name="Li F.W."/>
            <person name="Wang L."/>
        </authorList>
    </citation>
    <scope>NUCLEOTIDE SEQUENCE [LARGE SCALE GENOMIC DNA]</scope>
    <source>
        <strain evidence="2">cv. PW_Plant_1</strain>
    </source>
</reference>
<comment type="caution">
    <text evidence="1">The sequence shown here is derived from an EMBL/GenBank/DDBJ whole genome shotgun (WGS) entry which is preliminary data.</text>
</comment>
<accession>A0ACC2CG71</accession>
<organism evidence="1 2">
    <name type="scientific">Diphasiastrum complanatum</name>
    <name type="common">Issler's clubmoss</name>
    <name type="synonym">Lycopodium complanatum</name>
    <dbReference type="NCBI Taxonomy" id="34168"/>
    <lineage>
        <taxon>Eukaryota</taxon>
        <taxon>Viridiplantae</taxon>
        <taxon>Streptophyta</taxon>
        <taxon>Embryophyta</taxon>
        <taxon>Tracheophyta</taxon>
        <taxon>Lycopodiopsida</taxon>
        <taxon>Lycopodiales</taxon>
        <taxon>Lycopodiaceae</taxon>
        <taxon>Lycopodioideae</taxon>
        <taxon>Diphasiastrum</taxon>
    </lineage>
</organism>
<dbReference type="EMBL" id="CM055101">
    <property type="protein sequence ID" value="KAJ7541046.1"/>
    <property type="molecule type" value="Genomic_DNA"/>
</dbReference>
<gene>
    <name evidence="1" type="ORF">O6H91_10G043200</name>
</gene>
<evidence type="ECO:0000313" key="1">
    <source>
        <dbReference type="EMBL" id="KAJ7541046.1"/>
    </source>
</evidence>